<dbReference type="Proteomes" id="UP000004995">
    <property type="component" value="Unassembled WGS sequence"/>
</dbReference>
<organism evidence="2 3">
    <name type="scientific">Setaria italica</name>
    <name type="common">Foxtail millet</name>
    <name type="synonym">Panicum italicum</name>
    <dbReference type="NCBI Taxonomy" id="4555"/>
    <lineage>
        <taxon>Eukaryota</taxon>
        <taxon>Viridiplantae</taxon>
        <taxon>Streptophyta</taxon>
        <taxon>Embryophyta</taxon>
        <taxon>Tracheophyta</taxon>
        <taxon>Spermatophyta</taxon>
        <taxon>Magnoliopsida</taxon>
        <taxon>Liliopsida</taxon>
        <taxon>Poales</taxon>
        <taxon>Poaceae</taxon>
        <taxon>PACMAD clade</taxon>
        <taxon>Panicoideae</taxon>
        <taxon>Panicodae</taxon>
        <taxon>Paniceae</taxon>
        <taxon>Cenchrinae</taxon>
        <taxon>Setaria</taxon>
    </lineage>
</organism>
<dbReference type="eggNOG" id="ENOG502R4B1">
    <property type="taxonomic scope" value="Eukaryota"/>
</dbReference>
<evidence type="ECO:0000313" key="3">
    <source>
        <dbReference type="Proteomes" id="UP000004995"/>
    </source>
</evidence>
<reference evidence="3" key="1">
    <citation type="journal article" date="2012" name="Nat. Biotechnol.">
        <title>Reference genome sequence of the model plant Setaria.</title>
        <authorList>
            <person name="Bennetzen J.L."/>
            <person name="Schmutz J."/>
            <person name="Wang H."/>
            <person name="Percifield R."/>
            <person name="Hawkins J."/>
            <person name="Pontaroli A.C."/>
            <person name="Estep M."/>
            <person name="Feng L."/>
            <person name="Vaughn J.N."/>
            <person name="Grimwood J."/>
            <person name="Jenkins J."/>
            <person name="Barry K."/>
            <person name="Lindquist E."/>
            <person name="Hellsten U."/>
            <person name="Deshpande S."/>
            <person name="Wang X."/>
            <person name="Wu X."/>
            <person name="Mitros T."/>
            <person name="Triplett J."/>
            <person name="Yang X."/>
            <person name="Ye C.Y."/>
            <person name="Mauro-Herrera M."/>
            <person name="Wang L."/>
            <person name="Li P."/>
            <person name="Sharma M."/>
            <person name="Sharma R."/>
            <person name="Ronald P.C."/>
            <person name="Panaud O."/>
            <person name="Kellogg E.A."/>
            <person name="Brutnell T.P."/>
            <person name="Doust A.N."/>
            <person name="Tuskan G.A."/>
            <person name="Rokhsar D."/>
            <person name="Devos K.M."/>
        </authorList>
    </citation>
    <scope>NUCLEOTIDE SEQUENCE [LARGE SCALE GENOMIC DNA]</scope>
    <source>
        <strain evidence="3">cv. Yugu1</strain>
    </source>
</reference>
<dbReference type="HOGENOM" id="CLU_1974371_0_0_1"/>
<keyword evidence="3" id="KW-1185">Reference proteome</keyword>
<dbReference type="InParanoid" id="K3Z0V1"/>
<dbReference type="EnsemblPlants" id="KQL28563">
    <property type="protein sequence ID" value="KQL28563"/>
    <property type="gene ID" value="SETIT_020168mg"/>
</dbReference>
<accession>K3Z0V1</accession>
<dbReference type="AlphaFoldDB" id="K3Z0V1"/>
<evidence type="ECO:0000259" key="1">
    <source>
        <dbReference type="Pfam" id="PF20241"/>
    </source>
</evidence>
<dbReference type="Pfam" id="PF20241">
    <property type="entry name" value="DUF6598"/>
    <property type="match status" value="1"/>
</dbReference>
<reference evidence="2" key="2">
    <citation type="submission" date="2018-08" db="UniProtKB">
        <authorList>
            <consortium name="EnsemblPlants"/>
        </authorList>
    </citation>
    <scope>IDENTIFICATION</scope>
    <source>
        <strain evidence="2">Yugu1</strain>
    </source>
</reference>
<evidence type="ECO:0000313" key="2">
    <source>
        <dbReference type="EnsemblPlants" id="KQL28563"/>
    </source>
</evidence>
<protein>
    <recommendedName>
        <fullName evidence="1">DUF6598 domain-containing protein</fullName>
    </recommendedName>
</protein>
<name>K3Z0V1_SETIT</name>
<sequence length="127" mass="14804">MQDSSMLPLISSIRGMSVWNNVMAKMKLMAKKNDKSDYLILIDACIEFRWYRIMRDKKLKTRIDVPFGAVEMEYMFIKHGIEAIVEVDIPKELVGDHVLLVARSRGFQDELTIHDAVVEKTIERFQL</sequence>
<dbReference type="EMBL" id="AGNK02000103">
    <property type="status" value="NOT_ANNOTATED_CDS"/>
    <property type="molecule type" value="Genomic_DNA"/>
</dbReference>
<dbReference type="InterPro" id="IPR046533">
    <property type="entry name" value="DUF6598"/>
</dbReference>
<dbReference type="Gramene" id="KQL28563">
    <property type="protein sequence ID" value="KQL28563"/>
    <property type="gene ID" value="SETIT_020168mg"/>
</dbReference>
<feature type="domain" description="DUF6598" evidence="1">
    <location>
        <begin position="3"/>
        <end position="120"/>
    </location>
</feature>
<proteinExistence type="predicted"/>